<dbReference type="EMBL" id="VVND01000057">
    <property type="protein sequence ID" value="KAA3157429.1"/>
    <property type="molecule type" value="Genomic_DNA"/>
</dbReference>
<comment type="caution">
    <text evidence="2">The sequence shown here is derived from an EMBL/GenBank/DDBJ whole genome shotgun (WGS) entry which is preliminary data.</text>
</comment>
<reference evidence="2 3" key="1">
    <citation type="journal article" date="2019" name="Nat. Med.">
        <title>A library of human gut bacterial isolates paired with longitudinal multiomics data enables mechanistic microbiome research.</title>
        <authorList>
            <person name="Poyet M."/>
            <person name="Groussin M."/>
            <person name="Gibbons S.M."/>
            <person name="Avila-Pacheco J."/>
            <person name="Jiang X."/>
            <person name="Kearney S.M."/>
            <person name="Perrotta A.R."/>
            <person name="Berdy B."/>
            <person name="Zhao S."/>
            <person name="Lieberman T.D."/>
            <person name="Swanson P.K."/>
            <person name="Smith M."/>
            <person name="Roesemann S."/>
            <person name="Alexander J.E."/>
            <person name="Rich S.A."/>
            <person name="Livny J."/>
            <person name="Vlamakis H."/>
            <person name="Clish C."/>
            <person name="Bullock K."/>
            <person name="Deik A."/>
            <person name="Scott J."/>
            <person name="Pierce K.A."/>
            <person name="Xavier R.J."/>
            <person name="Alm E.J."/>
        </authorList>
    </citation>
    <scope>NUCLEOTIDE SEQUENCE [LARGE SCALE GENOMIC DNA]</scope>
    <source>
        <strain evidence="2 3">BIOML-A1</strain>
    </source>
</reference>
<name>A0ABQ6S001_9BACT</name>
<feature type="non-terminal residue" evidence="2">
    <location>
        <position position="347"/>
    </location>
</feature>
<organism evidence="2 3">
    <name type="scientific">Alistipes finegoldii</name>
    <dbReference type="NCBI Taxonomy" id="214856"/>
    <lineage>
        <taxon>Bacteria</taxon>
        <taxon>Pseudomonadati</taxon>
        <taxon>Bacteroidota</taxon>
        <taxon>Bacteroidia</taxon>
        <taxon>Bacteroidales</taxon>
        <taxon>Rikenellaceae</taxon>
        <taxon>Alistipes</taxon>
    </lineage>
</organism>
<feature type="signal peptide" evidence="1">
    <location>
        <begin position="1"/>
        <end position="18"/>
    </location>
</feature>
<accession>A0ABQ6S001</accession>
<evidence type="ECO:0000313" key="2">
    <source>
        <dbReference type="EMBL" id="KAA3157429.1"/>
    </source>
</evidence>
<keyword evidence="1" id="KW-0732">Signal</keyword>
<gene>
    <name evidence="2" type="ORF">F2A26_14695</name>
</gene>
<sequence>MKKILLLFVMALYVSSCTQDLTQNENMQPQSDETTAPVKSGVLHFNSVDDLSSTISQMKERQAFDIKHLPATRAAAQALNGEFVSLRQHLLDQGLREFTDVELAEIAADSLEYEPEDSLIVDPYMTAILNGEREVQVGDKICRFVEDGMMMYDANEKVLFDPNLVEQKLAVESMSHGQVVEIADTKGVKAQFVKVDYIKEDLILQDRVIIDGGNSGGGGFSSVGSGNSGNNSSVTYNYDGSITLTNGMKIPKDRIRRATYTKGGGNGSWLAQGLSGWFGLNVTITNNYNKRHRMKLRMYEQDYIIYRAVGMTVRMQKRTLGIWWRKKAQEFRYGWSAIECEYKFPSP</sequence>
<feature type="chain" id="PRO_5046770647" evidence="1">
    <location>
        <begin position="19"/>
        <end position="347"/>
    </location>
</feature>
<evidence type="ECO:0000313" key="3">
    <source>
        <dbReference type="Proteomes" id="UP000324870"/>
    </source>
</evidence>
<evidence type="ECO:0000256" key="1">
    <source>
        <dbReference type="SAM" id="SignalP"/>
    </source>
</evidence>
<keyword evidence="3" id="KW-1185">Reference proteome</keyword>
<dbReference type="Proteomes" id="UP000324870">
    <property type="component" value="Unassembled WGS sequence"/>
</dbReference>
<protein>
    <submittedName>
        <fullName evidence="2">Uncharacterized protein</fullName>
    </submittedName>
</protein>
<proteinExistence type="predicted"/>